<sequence>MKYNLTFIDDYTQFNVIYLLENKSEVLNYFKKYEAVVSVHFRQTIQSLRCDNGGEYISHNFKNFCAQKGIVVNYTAPYTPEQNGLAERTNRTIIESTRSLLFQSGLSKEMWSEAALMVTYLLNRLPTSKNSSKTPTEFWNGCKLNLSNIRVFGCATFAHIPKQLRSKLDSKLRKSVMLGFVESGYRLWDLETRAIFVSQDVIFNENRMQGNQNISKISEVNIREDEPEEDENYKEDESQEAENDRKDEHKEETKDIIMKIRRLEDNKTTQPKRKVT</sequence>
<reference evidence="3 4" key="1">
    <citation type="submission" date="2019-08" db="EMBL/GenBank/DDBJ databases">
        <authorList>
            <person name="Alioto T."/>
            <person name="Alioto T."/>
            <person name="Gomez Garrido J."/>
        </authorList>
    </citation>
    <scope>NUCLEOTIDE SEQUENCE [LARGE SCALE GENOMIC DNA]</scope>
</reference>
<dbReference type="OrthoDB" id="6629191at2759"/>
<accession>A0A5E4MPX9</accession>
<feature type="compositionally biased region" description="Acidic residues" evidence="1">
    <location>
        <begin position="225"/>
        <end position="241"/>
    </location>
</feature>
<dbReference type="Proteomes" id="UP000325440">
    <property type="component" value="Unassembled WGS sequence"/>
</dbReference>
<evidence type="ECO:0000259" key="2">
    <source>
        <dbReference type="PROSITE" id="PS50994"/>
    </source>
</evidence>
<dbReference type="Pfam" id="PF25597">
    <property type="entry name" value="SH3_retrovirus"/>
    <property type="match status" value="1"/>
</dbReference>
<dbReference type="PANTHER" id="PTHR42648:SF28">
    <property type="entry name" value="TRANSPOSON-ENCODED PROTEIN WITH RIBONUCLEASE H-LIKE AND RETROVIRUS ZINC FINGER-LIKE DOMAINS"/>
    <property type="match status" value="1"/>
</dbReference>
<name>A0A5E4MPX9_9HEMI</name>
<evidence type="ECO:0000256" key="1">
    <source>
        <dbReference type="SAM" id="MobiDB-lite"/>
    </source>
</evidence>
<dbReference type="InterPro" id="IPR057670">
    <property type="entry name" value="SH3_retrovirus"/>
</dbReference>
<dbReference type="InterPro" id="IPR001584">
    <property type="entry name" value="Integrase_cat-core"/>
</dbReference>
<dbReference type="Gene3D" id="3.30.420.10">
    <property type="entry name" value="Ribonuclease H-like superfamily/Ribonuclease H"/>
    <property type="match status" value="1"/>
</dbReference>
<dbReference type="AlphaFoldDB" id="A0A5E4MPX9"/>
<feature type="region of interest" description="Disordered" evidence="1">
    <location>
        <begin position="216"/>
        <end position="276"/>
    </location>
</feature>
<evidence type="ECO:0000313" key="3">
    <source>
        <dbReference type="EMBL" id="VVC34356.1"/>
    </source>
</evidence>
<dbReference type="GO" id="GO:0003676">
    <property type="term" value="F:nucleic acid binding"/>
    <property type="evidence" value="ECO:0007669"/>
    <property type="project" value="InterPro"/>
</dbReference>
<dbReference type="PROSITE" id="PS50994">
    <property type="entry name" value="INTEGRASE"/>
    <property type="match status" value="1"/>
</dbReference>
<dbReference type="InterPro" id="IPR039537">
    <property type="entry name" value="Retrotran_Ty1/copia-like"/>
</dbReference>
<dbReference type="InterPro" id="IPR036397">
    <property type="entry name" value="RNaseH_sf"/>
</dbReference>
<feature type="compositionally biased region" description="Basic and acidic residues" evidence="1">
    <location>
        <begin position="242"/>
        <end position="267"/>
    </location>
</feature>
<dbReference type="EMBL" id="CABPRJ010000992">
    <property type="protein sequence ID" value="VVC34356.1"/>
    <property type="molecule type" value="Genomic_DNA"/>
</dbReference>
<organism evidence="3 4">
    <name type="scientific">Cinara cedri</name>
    <dbReference type="NCBI Taxonomy" id="506608"/>
    <lineage>
        <taxon>Eukaryota</taxon>
        <taxon>Metazoa</taxon>
        <taxon>Ecdysozoa</taxon>
        <taxon>Arthropoda</taxon>
        <taxon>Hexapoda</taxon>
        <taxon>Insecta</taxon>
        <taxon>Pterygota</taxon>
        <taxon>Neoptera</taxon>
        <taxon>Paraneoptera</taxon>
        <taxon>Hemiptera</taxon>
        <taxon>Sternorrhyncha</taxon>
        <taxon>Aphidomorpha</taxon>
        <taxon>Aphidoidea</taxon>
        <taxon>Aphididae</taxon>
        <taxon>Lachninae</taxon>
        <taxon>Cinara</taxon>
    </lineage>
</organism>
<keyword evidence="4" id="KW-1185">Reference proteome</keyword>
<dbReference type="PANTHER" id="PTHR42648">
    <property type="entry name" value="TRANSPOSASE, PUTATIVE-RELATED"/>
    <property type="match status" value="1"/>
</dbReference>
<dbReference type="GO" id="GO:0015074">
    <property type="term" value="P:DNA integration"/>
    <property type="evidence" value="ECO:0007669"/>
    <property type="project" value="InterPro"/>
</dbReference>
<dbReference type="SUPFAM" id="SSF53098">
    <property type="entry name" value="Ribonuclease H-like"/>
    <property type="match status" value="1"/>
</dbReference>
<protein>
    <submittedName>
        <fullName evidence="3">Integrase, catalytic core,Ribonuclease H-like domain</fullName>
    </submittedName>
</protein>
<evidence type="ECO:0000313" key="4">
    <source>
        <dbReference type="Proteomes" id="UP000325440"/>
    </source>
</evidence>
<feature type="domain" description="Integrase catalytic" evidence="2">
    <location>
        <begin position="1"/>
        <end position="143"/>
    </location>
</feature>
<dbReference type="Pfam" id="PF00665">
    <property type="entry name" value="rve"/>
    <property type="match status" value="1"/>
</dbReference>
<dbReference type="InterPro" id="IPR012337">
    <property type="entry name" value="RNaseH-like_sf"/>
</dbReference>
<proteinExistence type="predicted"/>
<gene>
    <name evidence="3" type="ORF">CINCED_3A016148</name>
</gene>